<proteinExistence type="predicted"/>
<evidence type="ECO:0000313" key="2">
    <source>
        <dbReference type="EMBL" id="KAE8712596.1"/>
    </source>
</evidence>
<dbReference type="PANTHER" id="PTHR47723:SF19">
    <property type="entry name" value="POLYNUCLEOTIDYL TRANSFERASE, RIBONUCLEASE H-LIKE SUPERFAMILY PROTEIN"/>
    <property type="match status" value="1"/>
</dbReference>
<accession>A0A6A3B704</accession>
<keyword evidence="3" id="KW-1185">Reference proteome</keyword>
<evidence type="ECO:0000259" key="1">
    <source>
        <dbReference type="Pfam" id="PF13456"/>
    </source>
</evidence>
<name>A0A6A3B704_HIBSY</name>
<gene>
    <name evidence="2" type="ORF">F3Y22_tig00110241pilonHSYRG00028</name>
</gene>
<dbReference type="Gene3D" id="3.30.420.10">
    <property type="entry name" value="Ribonuclease H-like superfamily/Ribonuclease H"/>
    <property type="match status" value="1"/>
</dbReference>
<feature type="domain" description="RNase H type-1" evidence="1">
    <location>
        <begin position="48"/>
        <end position="129"/>
    </location>
</feature>
<reference evidence="2" key="1">
    <citation type="submission" date="2019-09" db="EMBL/GenBank/DDBJ databases">
        <title>Draft genome information of white flower Hibiscus syriacus.</title>
        <authorList>
            <person name="Kim Y.-M."/>
        </authorList>
    </citation>
    <scope>NUCLEOTIDE SEQUENCE [LARGE SCALE GENOMIC DNA]</scope>
    <source>
        <strain evidence="2">YM2019G1</strain>
    </source>
</reference>
<dbReference type="InterPro" id="IPR012337">
    <property type="entry name" value="RNaseH-like_sf"/>
</dbReference>
<dbReference type="AlphaFoldDB" id="A0A6A3B704"/>
<comment type="caution">
    <text evidence="2">The sequence shown here is derived from an EMBL/GenBank/DDBJ whole genome shotgun (WGS) entry which is preliminary data.</text>
</comment>
<organism evidence="2 3">
    <name type="scientific">Hibiscus syriacus</name>
    <name type="common">Rose of Sharon</name>
    <dbReference type="NCBI Taxonomy" id="106335"/>
    <lineage>
        <taxon>Eukaryota</taxon>
        <taxon>Viridiplantae</taxon>
        <taxon>Streptophyta</taxon>
        <taxon>Embryophyta</taxon>
        <taxon>Tracheophyta</taxon>
        <taxon>Spermatophyta</taxon>
        <taxon>Magnoliopsida</taxon>
        <taxon>eudicotyledons</taxon>
        <taxon>Gunneridae</taxon>
        <taxon>Pentapetalae</taxon>
        <taxon>rosids</taxon>
        <taxon>malvids</taxon>
        <taxon>Malvales</taxon>
        <taxon>Malvaceae</taxon>
        <taxon>Malvoideae</taxon>
        <taxon>Hibiscus</taxon>
    </lineage>
</organism>
<dbReference type="Pfam" id="PF13456">
    <property type="entry name" value="RVT_3"/>
    <property type="match status" value="1"/>
</dbReference>
<dbReference type="GO" id="GO:0003676">
    <property type="term" value="F:nucleic acid binding"/>
    <property type="evidence" value="ECO:0007669"/>
    <property type="project" value="InterPro"/>
</dbReference>
<dbReference type="InterPro" id="IPR036397">
    <property type="entry name" value="RNaseH_sf"/>
</dbReference>
<sequence>MHPDLLRSQLVIFNDDVFVAMAEWNTWQQRWRSHHQPKAAVGIALGFPSVLHVELWGLLDGLHAAWKKGANHIMVETDSAEAIYLVTRQSQDHDPTILRWIREILHKSWMVNFALIPREINSVADAIACHGYMLQIGISEWKRPPDFIRSLLQ</sequence>
<dbReference type="EMBL" id="VEPZ02000891">
    <property type="protein sequence ID" value="KAE8712596.1"/>
    <property type="molecule type" value="Genomic_DNA"/>
</dbReference>
<dbReference type="Proteomes" id="UP000436088">
    <property type="component" value="Unassembled WGS sequence"/>
</dbReference>
<dbReference type="SUPFAM" id="SSF53098">
    <property type="entry name" value="Ribonuclease H-like"/>
    <property type="match status" value="1"/>
</dbReference>
<dbReference type="PANTHER" id="PTHR47723">
    <property type="entry name" value="OS05G0353850 PROTEIN"/>
    <property type="match status" value="1"/>
</dbReference>
<evidence type="ECO:0000313" key="3">
    <source>
        <dbReference type="Proteomes" id="UP000436088"/>
    </source>
</evidence>
<dbReference type="CDD" id="cd06222">
    <property type="entry name" value="RNase_H_like"/>
    <property type="match status" value="1"/>
</dbReference>
<dbReference type="GO" id="GO:0004523">
    <property type="term" value="F:RNA-DNA hybrid ribonuclease activity"/>
    <property type="evidence" value="ECO:0007669"/>
    <property type="project" value="InterPro"/>
</dbReference>
<dbReference type="InterPro" id="IPR044730">
    <property type="entry name" value="RNase_H-like_dom_plant"/>
</dbReference>
<protein>
    <recommendedName>
        <fullName evidence="1">RNase H type-1 domain-containing protein</fullName>
    </recommendedName>
</protein>
<dbReference type="InterPro" id="IPR053151">
    <property type="entry name" value="RNase_H-like"/>
</dbReference>
<dbReference type="InterPro" id="IPR002156">
    <property type="entry name" value="RNaseH_domain"/>
</dbReference>